<keyword evidence="2" id="KW-0732">Signal</keyword>
<reference evidence="4" key="1">
    <citation type="submission" date="2025-08" db="UniProtKB">
        <authorList>
            <consortium name="RefSeq"/>
        </authorList>
    </citation>
    <scope>IDENTIFICATION</scope>
</reference>
<evidence type="ECO:0000313" key="3">
    <source>
        <dbReference type="Proteomes" id="UP001652624"/>
    </source>
</evidence>
<dbReference type="GeneID" id="132534912"/>
<feature type="region of interest" description="Disordered" evidence="1">
    <location>
        <begin position="120"/>
        <end position="151"/>
    </location>
</feature>
<protein>
    <submittedName>
        <fullName evidence="4">Prostate and testis expressed protein 4</fullName>
    </submittedName>
</protein>
<dbReference type="RefSeq" id="XP_060035615.1">
    <property type="nucleotide sequence ID" value="XM_060179632.1"/>
</dbReference>
<evidence type="ECO:0000256" key="2">
    <source>
        <dbReference type="SAM" id="SignalP"/>
    </source>
</evidence>
<gene>
    <name evidence="4" type="primary">PATE4</name>
</gene>
<proteinExistence type="predicted"/>
<organism evidence="3 4">
    <name type="scientific">Erinaceus europaeus</name>
    <name type="common">Western European hedgehog</name>
    <dbReference type="NCBI Taxonomy" id="9365"/>
    <lineage>
        <taxon>Eukaryota</taxon>
        <taxon>Metazoa</taxon>
        <taxon>Chordata</taxon>
        <taxon>Craniata</taxon>
        <taxon>Vertebrata</taxon>
        <taxon>Euteleostomi</taxon>
        <taxon>Mammalia</taxon>
        <taxon>Eutheria</taxon>
        <taxon>Laurasiatheria</taxon>
        <taxon>Eulipotyphla</taxon>
        <taxon>Erinaceidae</taxon>
        <taxon>Erinaceinae</taxon>
        <taxon>Erinaceus</taxon>
    </lineage>
</organism>
<name>A0ABM3WGB6_ERIEU</name>
<sequence>MGPNMYRLLLLGIFTVLFMDEVIRYCNLCDYFDGFKCISGKKTCWKFNVLTYNRSCRTDHFYFGDRTTSKYLYRYSRASCKPCEEGMTQVFHDLIRETYCCNGDDFCNKPGEVPDITTLSEQDKEGNWIPDVENTHEGEDVIDVPSGSETD</sequence>
<keyword evidence="3" id="KW-1185">Reference proteome</keyword>
<accession>A0ABM3WGB6</accession>
<feature type="signal peptide" evidence="2">
    <location>
        <begin position="1"/>
        <end position="24"/>
    </location>
</feature>
<feature type="chain" id="PRO_5045902974" evidence="2">
    <location>
        <begin position="25"/>
        <end position="151"/>
    </location>
</feature>
<evidence type="ECO:0000256" key="1">
    <source>
        <dbReference type="SAM" id="MobiDB-lite"/>
    </source>
</evidence>
<evidence type="ECO:0000313" key="4">
    <source>
        <dbReference type="RefSeq" id="XP_060035615.1"/>
    </source>
</evidence>
<dbReference type="Proteomes" id="UP001652624">
    <property type="component" value="Chromosome 20"/>
</dbReference>